<gene>
    <name evidence="2" type="ORF">AURDEDRAFT_174942</name>
</gene>
<feature type="compositionally biased region" description="Polar residues" evidence="1">
    <location>
        <begin position="53"/>
        <end position="62"/>
    </location>
</feature>
<sequence length="149" mass="15697">MSSEGSSPHAVLSQPSDTARASAASATEGSAVPTEAPLTVLAPASNKPRRSSRLSAPKSNLPPQGLSPEAGEDRARVRKVHRRLRASGHIRMISPPARDDTGRVIGIGVVCRHCGKSVFLAGGCAQLCDLLDAHVRRCTEEEADKENRA</sequence>
<dbReference type="EMBL" id="JH687873">
    <property type="protein sequence ID" value="EJD36020.1"/>
    <property type="molecule type" value="Genomic_DNA"/>
</dbReference>
<dbReference type="InParanoid" id="J0WTW4"/>
<feature type="compositionally biased region" description="Low complexity" evidence="1">
    <location>
        <begin position="16"/>
        <end position="31"/>
    </location>
</feature>
<name>J0WTW4_AURST</name>
<dbReference type="AlphaFoldDB" id="J0WTW4"/>
<proteinExistence type="predicted"/>
<evidence type="ECO:0000313" key="3">
    <source>
        <dbReference type="Proteomes" id="UP000006514"/>
    </source>
</evidence>
<keyword evidence="3" id="KW-1185">Reference proteome</keyword>
<evidence type="ECO:0000313" key="2">
    <source>
        <dbReference type="EMBL" id="EJD36020.1"/>
    </source>
</evidence>
<reference evidence="3" key="1">
    <citation type="journal article" date="2012" name="Science">
        <title>The Paleozoic origin of enzymatic lignin decomposition reconstructed from 31 fungal genomes.</title>
        <authorList>
            <person name="Floudas D."/>
            <person name="Binder M."/>
            <person name="Riley R."/>
            <person name="Barry K."/>
            <person name="Blanchette R.A."/>
            <person name="Henrissat B."/>
            <person name="Martinez A.T."/>
            <person name="Otillar R."/>
            <person name="Spatafora J.W."/>
            <person name="Yadav J.S."/>
            <person name="Aerts A."/>
            <person name="Benoit I."/>
            <person name="Boyd A."/>
            <person name="Carlson A."/>
            <person name="Copeland A."/>
            <person name="Coutinho P.M."/>
            <person name="de Vries R.P."/>
            <person name="Ferreira P."/>
            <person name="Findley K."/>
            <person name="Foster B."/>
            <person name="Gaskell J."/>
            <person name="Glotzer D."/>
            <person name="Gorecki P."/>
            <person name="Heitman J."/>
            <person name="Hesse C."/>
            <person name="Hori C."/>
            <person name="Igarashi K."/>
            <person name="Jurgens J.A."/>
            <person name="Kallen N."/>
            <person name="Kersten P."/>
            <person name="Kohler A."/>
            <person name="Kuees U."/>
            <person name="Kumar T.K.A."/>
            <person name="Kuo A."/>
            <person name="LaButti K."/>
            <person name="Larrondo L.F."/>
            <person name="Lindquist E."/>
            <person name="Ling A."/>
            <person name="Lombard V."/>
            <person name="Lucas S."/>
            <person name="Lundell T."/>
            <person name="Martin R."/>
            <person name="McLaughlin D.J."/>
            <person name="Morgenstern I."/>
            <person name="Morin E."/>
            <person name="Murat C."/>
            <person name="Nagy L.G."/>
            <person name="Nolan M."/>
            <person name="Ohm R.A."/>
            <person name="Patyshakuliyeva A."/>
            <person name="Rokas A."/>
            <person name="Ruiz-Duenas F.J."/>
            <person name="Sabat G."/>
            <person name="Salamov A."/>
            <person name="Samejima M."/>
            <person name="Schmutz J."/>
            <person name="Slot J.C."/>
            <person name="St John F."/>
            <person name="Stenlid J."/>
            <person name="Sun H."/>
            <person name="Sun S."/>
            <person name="Syed K."/>
            <person name="Tsang A."/>
            <person name="Wiebenga A."/>
            <person name="Young D."/>
            <person name="Pisabarro A."/>
            <person name="Eastwood D.C."/>
            <person name="Martin F."/>
            <person name="Cullen D."/>
            <person name="Grigoriev I.V."/>
            <person name="Hibbett D.S."/>
        </authorList>
    </citation>
    <scope>NUCLEOTIDE SEQUENCE [LARGE SCALE GENOMIC DNA]</scope>
    <source>
        <strain evidence="3">TFB10046</strain>
    </source>
</reference>
<protein>
    <submittedName>
        <fullName evidence="2">Uncharacterized protein</fullName>
    </submittedName>
</protein>
<evidence type="ECO:0000256" key="1">
    <source>
        <dbReference type="SAM" id="MobiDB-lite"/>
    </source>
</evidence>
<accession>J0WTW4</accession>
<dbReference type="KEGG" id="adl:AURDEDRAFT_174942"/>
<feature type="region of interest" description="Disordered" evidence="1">
    <location>
        <begin position="1"/>
        <end position="79"/>
    </location>
</feature>
<dbReference type="Proteomes" id="UP000006514">
    <property type="component" value="Unassembled WGS sequence"/>
</dbReference>
<organism evidence="2 3">
    <name type="scientific">Auricularia subglabra (strain TFB-10046 / SS5)</name>
    <name type="common">White-rot fungus</name>
    <name type="synonym">Auricularia delicata (strain TFB10046)</name>
    <dbReference type="NCBI Taxonomy" id="717982"/>
    <lineage>
        <taxon>Eukaryota</taxon>
        <taxon>Fungi</taxon>
        <taxon>Dikarya</taxon>
        <taxon>Basidiomycota</taxon>
        <taxon>Agaricomycotina</taxon>
        <taxon>Agaricomycetes</taxon>
        <taxon>Auriculariales</taxon>
        <taxon>Auriculariaceae</taxon>
        <taxon>Auricularia</taxon>
    </lineage>
</organism>